<gene>
    <name evidence="1" type="ORF">CASFOL_028467</name>
</gene>
<keyword evidence="2" id="KW-1185">Reference proteome</keyword>
<proteinExistence type="predicted"/>
<comment type="caution">
    <text evidence="1">The sequence shown here is derived from an EMBL/GenBank/DDBJ whole genome shotgun (WGS) entry which is preliminary data.</text>
</comment>
<evidence type="ECO:0000313" key="2">
    <source>
        <dbReference type="Proteomes" id="UP001632038"/>
    </source>
</evidence>
<evidence type="ECO:0000313" key="1">
    <source>
        <dbReference type="EMBL" id="KAL3627104.1"/>
    </source>
</evidence>
<organism evidence="1 2">
    <name type="scientific">Castilleja foliolosa</name>
    <dbReference type="NCBI Taxonomy" id="1961234"/>
    <lineage>
        <taxon>Eukaryota</taxon>
        <taxon>Viridiplantae</taxon>
        <taxon>Streptophyta</taxon>
        <taxon>Embryophyta</taxon>
        <taxon>Tracheophyta</taxon>
        <taxon>Spermatophyta</taxon>
        <taxon>Magnoliopsida</taxon>
        <taxon>eudicotyledons</taxon>
        <taxon>Gunneridae</taxon>
        <taxon>Pentapetalae</taxon>
        <taxon>asterids</taxon>
        <taxon>lamiids</taxon>
        <taxon>Lamiales</taxon>
        <taxon>Orobanchaceae</taxon>
        <taxon>Pedicularideae</taxon>
        <taxon>Castillejinae</taxon>
        <taxon>Castilleja</taxon>
    </lineage>
</organism>
<dbReference type="InterPro" id="IPR032675">
    <property type="entry name" value="LRR_dom_sf"/>
</dbReference>
<dbReference type="Gene3D" id="3.80.10.10">
    <property type="entry name" value="Ribonuclease Inhibitor"/>
    <property type="match status" value="1"/>
</dbReference>
<protein>
    <submittedName>
        <fullName evidence="1">Uncharacterized protein</fullName>
    </submittedName>
</protein>
<dbReference type="SUPFAM" id="SSF52058">
    <property type="entry name" value="L domain-like"/>
    <property type="match status" value="1"/>
</dbReference>
<dbReference type="EMBL" id="JAVIJP010000039">
    <property type="protein sequence ID" value="KAL3627104.1"/>
    <property type="molecule type" value="Genomic_DNA"/>
</dbReference>
<name>A0ABD3CBZ9_9LAMI</name>
<reference evidence="2" key="1">
    <citation type="journal article" date="2024" name="IScience">
        <title>Strigolactones Initiate the Formation of Haustorium-like Structures in Castilleja.</title>
        <authorList>
            <person name="Buerger M."/>
            <person name="Peterson D."/>
            <person name="Chory J."/>
        </authorList>
    </citation>
    <scope>NUCLEOTIDE SEQUENCE [LARGE SCALE GENOMIC DNA]</scope>
</reference>
<dbReference type="AlphaFoldDB" id="A0ABD3CBZ9"/>
<dbReference type="Proteomes" id="UP001632038">
    <property type="component" value="Unassembled WGS sequence"/>
</dbReference>
<accession>A0ABD3CBZ9</accession>
<sequence length="117" mass="13575">MWNLENLNLAHNNFNGSIPASWGHLLNLKHLYFFDAVVVARYLKAILVIPDIRRSNTGDKRFDIEKESLSSYFTACGLINKPKTEIVNIDADNVNNDLAVVEYIYDMYTYYRSLFMC</sequence>